<reference evidence="3 6" key="1">
    <citation type="submission" date="2016-10" db="EMBL/GenBank/DDBJ databases">
        <authorList>
            <person name="de Groot N.N."/>
        </authorList>
    </citation>
    <scope>NUCLEOTIDE SEQUENCE [LARGE SCALE GENOMIC DNA]</scope>
    <source>
        <strain evidence="3 6">CCM 7361</strain>
    </source>
</reference>
<dbReference type="EMBL" id="FNEC01000040">
    <property type="protein sequence ID" value="SDK49943.1"/>
    <property type="molecule type" value="Genomic_DNA"/>
</dbReference>
<dbReference type="Pfam" id="PF18157">
    <property type="entry name" value="MID_pPIWI_RE"/>
    <property type="match status" value="1"/>
</dbReference>
<dbReference type="Proteomes" id="UP000198309">
    <property type="component" value="Unassembled WGS sequence"/>
</dbReference>
<dbReference type="InterPro" id="IPR040496">
    <property type="entry name" value="MID_pPIWI_RE"/>
</dbReference>
<feature type="domain" description="pPIWI-RE RNaseH" evidence="1">
    <location>
        <begin position="530"/>
        <end position="769"/>
    </location>
</feature>
<dbReference type="EMBL" id="FZPC01000007">
    <property type="protein sequence ID" value="SNS81964.1"/>
    <property type="molecule type" value="Genomic_DNA"/>
</dbReference>
<sequence>MKTLELRTSLFRFDPTQLGRAYRVVIGEHYLDAWQALIGLAKKPHPGLPIIALEEMLTVLSGGPVKVNLSPQKDGGVSAILLLKPLPIDTINETLRLWSMDVLRIWNERLEGFEGKLAVTDLVPLETSLLVTPGDISSLAYTVIPWLVGQAMIRNPMQASKPITLYQASDATLLAWDDPVVSENDIRYASAVHAIEPKLVLLRKRAEPYLQLRVKLSQVMPNLVGTKKHAWVKVGDQIVKAKLKTRPHEGGWKTTYEHPIEDLLGFMGVSSFPSIQEGDIPIDSDFRPIYAIPPSNPLIASGPGPLFLDQAGFHLLDNLPGTSPLLARKAVGSLREEKTQTTGEVVTLPVMVLAAHSEVMLRLHAASGTLGEDSQFFKEVMPPLVTLTRLDVPDAERMLAGQHDLLVLRAWLSNHVLPAASQAHSGGPKVMIVETCTSAAKLEGAQDPKHLIRQVLAEHGIATQFIMHIDPDEQLKKKRKGREDDRDFKATNTIIEAIRLSGYLPAPIPKSKASLEKTTVVSVLLDRIQEKGPAVFLPVITRTVLGERSTEIFWFESGPNSGGKWFSYNEGVSAIHAFATLLTSDQLTRLVTQALLVPTKVADAPLIACLDSGLRTFYKGLQDSPGEGLPPVPEGAAIVRIRADLDVAQMSGNQSLSPDTPHYIGTKVGIFQSNESLDVYYFVAPSKQYGSVRSQRNKTRYEVSERDLRDPWQQLGVTEITIIRAGSFAHPTATAEQVALLCRNAPLWAGYLRLPGPMHLGKQIAADHPILERLRKAEANRPD</sequence>
<protein>
    <recommendedName>
        <fullName evidence="7">DUF3893 domain-containing protein</fullName>
    </recommendedName>
</protein>
<keyword evidence="5" id="KW-1185">Reference proteome</keyword>
<gene>
    <name evidence="3" type="ORF">SAMN05216189_104021</name>
    <name evidence="4" type="ORF">SAMN06295949_107169</name>
</gene>
<evidence type="ECO:0008006" key="7">
    <source>
        <dbReference type="Google" id="ProtNLM"/>
    </source>
</evidence>
<dbReference type="Proteomes" id="UP000199693">
    <property type="component" value="Unassembled WGS sequence"/>
</dbReference>
<evidence type="ECO:0000259" key="2">
    <source>
        <dbReference type="Pfam" id="PF18157"/>
    </source>
</evidence>
<dbReference type="RefSeq" id="WP_089391070.1">
    <property type="nucleotide sequence ID" value="NZ_FNEC01000040.1"/>
</dbReference>
<reference evidence="4 5" key="2">
    <citation type="submission" date="2017-06" db="EMBL/GenBank/DDBJ databases">
        <authorList>
            <person name="Varghese N."/>
            <person name="Submissions S."/>
        </authorList>
    </citation>
    <scope>NUCLEOTIDE SEQUENCE [LARGE SCALE GENOMIC DNA]</scope>
    <source>
        <strain evidence="4 5">RLD-1</strain>
    </source>
</reference>
<organism evidence="3 6">
    <name type="scientific">Pseudomonas delhiensis</name>
    <dbReference type="NCBI Taxonomy" id="366289"/>
    <lineage>
        <taxon>Bacteria</taxon>
        <taxon>Pseudomonadati</taxon>
        <taxon>Pseudomonadota</taxon>
        <taxon>Gammaproteobacteria</taxon>
        <taxon>Pseudomonadales</taxon>
        <taxon>Pseudomonadaceae</taxon>
        <taxon>Pseudomonas</taxon>
    </lineage>
</organism>
<dbReference type="AlphaFoldDB" id="A0A239HNW4"/>
<evidence type="ECO:0000313" key="5">
    <source>
        <dbReference type="Proteomes" id="UP000198309"/>
    </source>
</evidence>
<evidence type="ECO:0000259" key="1">
    <source>
        <dbReference type="Pfam" id="PF13032"/>
    </source>
</evidence>
<dbReference type="InterPro" id="IPR024996">
    <property type="entry name" value="RNaseH_pPIWI_RE"/>
</dbReference>
<feature type="domain" description="Prokaryotic pPIWI-RE MID" evidence="2">
    <location>
        <begin position="425"/>
        <end position="507"/>
    </location>
</feature>
<evidence type="ECO:0000313" key="4">
    <source>
        <dbReference type="EMBL" id="SNS81964.1"/>
    </source>
</evidence>
<accession>A0A239HNW4</accession>
<dbReference type="Pfam" id="PF13032">
    <property type="entry name" value="RNaseH_pPIWI_RE"/>
    <property type="match status" value="1"/>
</dbReference>
<evidence type="ECO:0000313" key="6">
    <source>
        <dbReference type="Proteomes" id="UP000199693"/>
    </source>
</evidence>
<proteinExistence type="predicted"/>
<evidence type="ECO:0000313" key="3">
    <source>
        <dbReference type="EMBL" id="SDK49943.1"/>
    </source>
</evidence>
<name>A0A239HNW4_9PSED</name>